<dbReference type="AlphaFoldDB" id="A0A098G9X3"/>
<dbReference type="Pfam" id="PF05973">
    <property type="entry name" value="Gp49"/>
    <property type="match status" value="1"/>
</dbReference>
<dbReference type="HOGENOM" id="CLU_122734_6_0_6"/>
<dbReference type="InterPro" id="IPR009241">
    <property type="entry name" value="HigB-like"/>
</dbReference>
<reference evidence="2" key="1">
    <citation type="submission" date="2014-09" db="EMBL/GenBank/DDBJ databases">
        <authorList>
            <person name="Gomez-Valero L."/>
        </authorList>
    </citation>
    <scope>NUCLEOTIDE SEQUENCE [LARGE SCALE GENOMIC DNA]</scope>
    <source>
        <strain evidence="2">ATCC700992</strain>
        <plasmid evidence="2">LLAP10_pA</plasmid>
    </source>
</reference>
<protein>
    <submittedName>
        <fullName evidence="1">Putative Toxin-antitoxin system, toxin component, RelE family</fullName>
    </submittedName>
</protein>
<dbReference type="OrthoDB" id="3233388at2"/>
<dbReference type="EMBL" id="LN614828">
    <property type="protein sequence ID" value="CEG59243.1"/>
    <property type="molecule type" value="Genomic_DNA"/>
</dbReference>
<keyword evidence="2" id="KW-1185">Reference proteome</keyword>
<proteinExistence type="predicted"/>
<gene>
    <name evidence="1" type="ORF">LFA_pA0142</name>
</gene>
<organism evidence="1 2">
    <name type="scientific">Legionella fallonii LLAP-10</name>
    <dbReference type="NCBI Taxonomy" id="1212491"/>
    <lineage>
        <taxon>Bacteria</taxon>
        <taxon>Pseudomonadati</taxon>
        <taxon>Pseudomonadota</taxon>
        <taxon>Gammaproteobacteria</taxon>
        <taxon>Legionellales</taxon>
        <taxon>Legionellaceae</taxon>
        <taxon>Legionella</taxon>
    </lineage>
</organism>
<geneLocation type="plasmid" evidence="2">
    <name>LLAP10_pA</name>
</geneLocation>
<evidence type="ECO:0000313" key="1">
    <source>
        <dbReference type="EMBL" id="CEG59243.1"/>
    </source>
</evidence>
<accession>A0A098G9X3</accession>
<dbReference type="RefSeq" id="WP_045097836.1">
    <property type="nucleotide sequence ID" value="NZ_LN614828.1"/>
</dbReference>
<name>A0A098G9X3_9GAMM</name>
<evidence type="ECO:0000313" key="2">
    <source>
        <dbReference type="Proteomes" id="UP000032430"/>
    </source>
</evidence>
<sequence length="117" mass="13770">MKVKFYQKQSGKNPVAEFLNDLPSDEIARIAGCLKNIEELGFDSPRVQFRQIKGSLWEIKIKTSRSGYRFFYVCIQKEIIVLLHAYKKQSQKAPKQEIELAEKRMMEVYDNESTYLE</sequence>
<keyword evidence="1" id="KW-0614">Plasmid</keyword>
<dbReference type="Proteomes" id="UP000032430">
    <property type="component" value="Plasmid II"/>
</dbReference>
<dbReference type="KEGG" id="lfa:LFA_pA0142"/>